<protein>
    <recommendedName>
        <fullName evidence="4">Transmembrane protein</fullName>
    </recommendedName>
</protein>
<evidence type="ECO:0000256" key="1">
    <source>
        <dbReference type="SAM" id="Phobius"/>
    </source>
</evidence>
<evidence type="ECO:0000313" key="3">
    <source>
        <dbReference type="Proteomes" id="UP001311915"/>
    </source>
</evidence>
<reference evidence="2 3" key="1">
    <citation type="submission" date="2023-10" db="EMBL/GenBank/DDBJ databases">
        <title>Genome-Wide Identification Analysis in wild type Solanum Pinnatisectum Reveals Some Genes Defensing Phytophthora Infestans.</title>
        <authorList>
            <person name="Sun C."/>
        </authorList>
    </citation>
    <scope>NUCLEOTIDE SEQUENCE [LARGE SCALE GENOMIC DNA]</scope>
    <source>
        <strain evidence="2">LQN</strain>
        <tissue evidence="2">Leaf</tissue>
    </source>
</reference>
<accession>A0AAV9K3B6</accession>
<dbReference type="EMBL" id="JAWPEI010000053">
    <property type="protein sequence ID" value="KAK4706722.1"/>
    <property type="molecule type" value="Genomic_DNA"/>
</dbReference>
<comment type="caution">
    <text evidence="2">The sequence shown here is derived from an EMBL/GenBank/DDBJ whole genome shotgun (WGS) entry which is preliminary data.</text>
</comment>
<keyword evidence="1" id="KW-1133">Transmembrane helix</keyword>
<organism evidence="2 3">
    <name type="scientific">Solanum pinnatisectum</name>
    <name type="common">tansyleaf nightshade</name>
    <dbReference type="NCBI Taxonomy" id="50273"/>
    <lineage>
        <taxon>Eukaryota</taxon>
        <taxon>Viridiplantae</taxon>
        <taxon>Streptophyta</taxon>
        <taxon>Embryophyta</taxon>
        <taxon>Tracheophyta</taxon>
        <taxon>Spermatophyta</taxon>
        <taxon>Magnoliopsida</taxon>
        <taxon>eudicotyledons</taxon>
        <taxon>Gunneridae</taxon>
        <taxon>Pentapetalae</taxon>
        <taxon>asterids</taxon>
        <taxon>lamiids</taxon>
        <taxon>Solanales</taxon>
        <taxon>Solanaceae</taxon>
        <taxon>Solanoideae</taxon>
        <taxon>Solaneae</taxon>
        <taxon>Solanum</taxon>
    </lineage>
</organism>
<sequence>MPEKRKRGRRSDCCRCTNVPLRRLELLPMLTFIGFLGFVSNCWIWACSRWQKKKKKKTMYREWGLEKVGHWFGPKLAENNGFKME</sequence>
<dbReference type="AlphaFoldDB" id="A0AAV9K3B6"/>
<feature type="transmembrane region" description="Helical" evidence="1">
    <location>
        <begin position="26"/>
        <end position="47"/>
    </location>
</feature>
<keyword evidence="1" id="KW-0812">Transmembrane</keyword>
<name>A0AAV9K3B6_9SOLN</name>
<evidence type="ECO:0000313" key="2">
    <source>
        <dbReference type="EMBL" id="KAK4706722.1"/>
    </source>
</evidence>
<keyword evidence="1" id="KW-0472">Membrane</keyword>
<proteinExistence type="predicted"/>
<gene>
    <name evidence="2" type="ORF">R3W88_033734</name>
</gene>
<keyword evidence="3" id="KW-1185">Reference proteome</keyword>
<dbReference type="Proteomes" id="UP001311915">
    <property type="component" value="Unassembled WGS sequence"/>
</dbReference>
<evidence type="ECO:0008006" key="4">
    <source>
        <dbReference type="Google" id="ProtNLM"/>
    </source>
</evidence>